<dbReference type="EMBL" id="JAKZEL010000015">
    <property type="protein sequence ID" value="KAI4536611.1"/>
    <property type="molecule type" value="Genomic_DNA"/>
</dbReference>
<evidence type="ECO:0000313" key="2">
    <source>
        <dbReference type="Proteomes" id="UP001214576"/>
    </source>
</evidence>
<accession>A0AAD4U177</accession>
<dbReference type="Proteomes" id="UP001214576">
    <property type="component" value="Unassembled WGS sequence"/>
</dbReference>
<name>A0AAD4U177_OVIAM</name>
<sequence>MYAVRWDNIDNKLPKSEYDLRQWRQSEVLDKQTAVSTVRTGPLRKHSALCSATFGVGSSCAVMAVKRRQYLIPDRNASCSCSSGPPDVKAVWIVRRPRHGAVVRGQATSVFKKGMQKTTGKTRLSGRNSSFGALGSGLTPDTKPVTQTTYWHLCGSLTGPGLVAVLKMAP</sequence>
<proteinExistence type="predicted"/>
<protein>
    <submittedName>
        <fullName evidence="1">Uncharacterized protein</fullName>
    </submittedName>
</protein>
<keyword evidence="2" id="KW-1185">Reference proteome</keyword>
<gene>
    <name evidence="1" type="ORF">MG293_012814</name>
</gene>
<dbReference type="AlphaFoldDB" id="A0AAD4U177"/>
<reference evidence="1" key="1">
    <citation type="submission" date="2022-03" db="EMBL/GenBank/DDBJ databases">
        <title>Genomic analyses of argali, domestic sheep and their hybrids provide insights into chromosomal evolution, heterosis and genetic basis of agronomic traits.</title>
        <authorList>
            <person name="Li M."/>
        </authorList>
    </citation>
    <scope>NUCLEOTIDE SEQUENCE</scope>
    <source>
        <strain evidence="1">CAU-MHL-2022a</strain>
        <tissue evidence="1">Skin</tissue>
    </source>
</reference>
<organism evidence="1 2">
    <name type="scientific">Ovis ammon polii</name>
    <dbReference type="NCBI Taxonomy" id="230172"/>
    <lineage>
        <taxon>Eukaryota</taxon>
        <taxon>Metazoa</taxon>
        <taxon>Chordata</taxon>
        <taxon>Craniata</taxon>
        <taxon>Vertebrata</taxon>
        <taxon>Euteleostomi</taxon>
        <taxon>Mammalia</taxon>
        <taxon>Eutheria</taxon>
        <taxon>Laurasiatheria</taxon>
        <taxon>Artiodactyla</taxon>
        <taxon>Ruminantia</taxon>
        <taxon>Pecora</taxon>
        <taxon>Bovidae</taxon>
        <taxon>Caprinae</taxon>
        <taxon>Ovis</taxon>
    </lineage>
</organism>
<comment type="caution">
    <text evidence="1">The sequence shown here is derived from an EMBL/GenBank/DDBJ whole genome shotgun (WGS) entry which is preliminary data.</text>
</comment>
<evidence type="ECO:0000313" key="1">
    <source>
        <dbReference type="EMBL" id="KAI4536611.1"/>
    </source>
</evidence>